<accession>A0A433ZSU7</accession>
<evidence type="ECO:0000313" key="9">
    <source>
        <dbReference type="EMBL" id="RUT65193.1"/>
    </source>
</evidence>
<dbReference type="EMBL" id="NRQY01000001">
    <property type="protein sequence ID" value="RUT65193.1"/>
    <property type="molecule type" value="Genomic_DNA"/>
</dbReference>
<name>A0A433ZSU7_MORMO</name>
<comment type="caution">
    <text evidence="9">The sequence shown here is derived from an EMBL/GenBank/DDBJ whole genome shotgun (WGS) entry which is preliminary data.</text>
</comment>
<dbReference type="GO" id="GO:0008811">
    <property type="term" value="F:chloramphenicol O-acetyltransferase activity"/>
    <property type="evidence" value="ECO:0007669"/>
    <property type="project" value="UniProtKB-EC"/>
</dbReference>
<dbReference type="SMART" id="SM01059">
    <property type="entry name" value="CAT"/>
    <property type="match status" value="1"/>
</dbReference>
<protein>
    <recommendedName>
        <fullName evidence="7">Chloramphenicol acetyltransferase</fullName>
        <ecNumber evidence="7">2.3.1.28</ecNumber>
    </recommendedName>
</protein>
<dbReference type="AlphaFoldDB" id="A0A433ZSU7"/>
<keyword evidence="4 7" id="KW-0046">Antibiotic resistance</keyword>
<dbReference type="PIRSF" id="PIRSF000440">
    <property type="entry name" value="CAT"/>
    <property type="match status" value="1"/>
</dbReference>
<evidence type="ECO:0000256" key="4">
    <source>
        <dbReference type="ARBA" id="ARBA00023251"/>
    </source>
</evidence>
<dbReference type="SUPFAM" id="SSF52777">
    <property type="entry name" value="CoA-dependent acyltransferases"/>
    <property type="match status" value="1"/>
</dbReference>
<reference evidence="9 10" key="1">
    <citation type="submission" date="2017-08" db="EMBL/GenBank/DDBJ databases">
        <title>Draft genome sequence of pheromone producing symbiont Morganella morganii, of the female New Zealand grass grub Costelytra giveni.</title>
        <authorList>
            <person name="Laugraud A."/>
            <person name="Young S.D."/>
            <person name="Hurst M.H."/>
        </authorList>
    </citation>
    <scope>NUCLEOTIDE SEQUENCE [LARGE SCALE GENOMIC DNA]</scope>
    <source>
        <strain evidence="9 10">MMsCG</strain>
    </source>
</reference>
<evidence type="ECO:0000256" key="1">
    <source>
        <dbReference type="ARBA" id="ARBA00002150"/>
    </source>
</evidence>
<proteinExistence type="inferred from homology"/>
<evidence type="ECO:0000256" key="3">
    <source>
        <dbReference type="ARBA" id="ARBA00022679"/>
    </source>
</evidence>
<dbReference type="InterPro" id="IPR023213">
    <property type="entry name" value="CAT-like_dom_sf"/>
</dbReference>
<organism evidence="9 10">
    <name type="scientific">Morganella morganii</name>
    <name type="common">Proteus morganii</name>
    <dbReference type="NCBI Taxonomy" id="582"/>
    <lineage>
        <taxon>Bacteria</taxon>
        <taxon>Pseudomonadati</taxon>
        <taxon>Pseudomonadota</taxon>
        <taxon>Gammaproteobacteria</taxon>
        <taxon>Enterobacterales</taxon>
        <taxon>Morganellaceae</taxon>
        <taxon>Morganella</taxon>
    </lineage>
</organism>
<evidence type="ECO:0000313" key="10">
    <source>
        <dbReference type="Proteomes" id="UP000286908"/>
    </source>
</evidence>
<dbReference type="PANTHER" id="PTHR38474">
    <property type="entry name" value="SLR0299 PROTEIN"/>
    <property type="match status" value="1"/>
</dbReference>
<dbReference type="PROSITE" id="PS00100">
    <property type="entry name" value="CAT"/>
    <property type="match status" value="1"/>
</dbReference>
<keyword evidence="3 7" id="KW-0808">Transferase</keyword>
<dbReference type="InterPro" id="IPR018372">
    <property type="entry name" value="Chloramphenicol_AcTrfase_AS"/>
</dbReference>
<dbReference type="OrthoDB" id="9801766at2"/>
<sequence length="213" mass="24874">MNFTRIDLTARNRREHFALYRQQIKCGFSLTTKLDITALRTALAETDYKFYPVMIYLISRIVNQFPEFRMAMKDNELIYWDQSDPVFTVFHKETETFSALSCRYCPDLSEFMAGYNTVMAEYQHDTALFPQENLPENHLNISSLPWVSFDGFNLNITGNDDYFAPVFAMAKFQQEYDRVLLPVSVQVHHAVCDGFHAARFINTLQLMCDNILN</sequence>
<evidence type="ECO:0000256" key="5">
    <source>
        <dbReference type="ARBA" id="ARBA00023315"/>
    </source>
</evidence>
<dbReference type="GO" id="GO:0046677">
    <property type="term" value="P:response to antibiotic"/>
    <property type="evidence" value="ECO:0007669"/>
    <property type="project" value="UniProtKB-KW"/>
</dbReference>
<comment type="catalytic activity">
    <reaction evidence="7">
        <text>chloramphenicol + acetyl-CoA = chloramphenicol 3-acetate + CoA</text>
        <dbReference type="Rhea" id="RHEA:18421"/>
        <dbReference type="ChEBI" id="CHEBI:16730"/>
        <dbReference type="ChEBI" id="CHEBI:17698"/>
        <dbReference type="ChEBI" id="CHEBI:57287"/>
        <dbReference type="ChEBI" id="CHEBI:57288"/>
        <dbReference type="EC" id="2.3.1.28"/>
    </reaction>
</comment>
<keyword evidence="5 7" id="KW-0012">Acyltransferase</keyword>
<feature type="active site" description="Proton acceptor" evidence="6">
    <location>
        <position position="189"/>
    </location>
</feature>
<evidence type="ECO:0000256" key="7">
    <source>
        <dbReference type="RuleBase" id="RU000503"/>
    </source>
</evidence>
<dbReference type="EC" id="2.3.1.28" evidence="7"/>
<dbReference type="Proteomes" id="UP000286908">
    <property type="component" value="Unassembled WGS sequence"/>
</dbReference>
<evidence type="ECO:0000256" key="6">
    <source>
        <dbReference type="PIRSR" id="PIRSR000440-1"/>
    </source>
</evidence>
<comment type="similarity">
    <text evidence="2 8">Belongs to the chloramphenicol acetyltransferase family.</text>
</comment>
<evidence type="ECO:0000256" key="8">
    <source>
        <dbReference type="RuleBase" id="RU004156"/>
    </source>
</evidence>
<evidence type="ECO:0000256" key="2">
    <source>
        <dbReference type="ARBA" id="ARBA00010571"/>
    </source>
</evidence>
<gene>
    <name evidence="9" type="ORF">CKG00_01305</name>
</gene>
<comment type="function">
    <text evidence="1 7">This enzyme is an effector of chloramphenicol resistance in bacteria.</text>
</comment>
<dbReference type="Pfam" id="PF00302">
    <property type="entry name" value="CAT"/>
    <property type="match status" value="1"/>
</dbReference>
<dbReference type="Gene3D" id="3.30.559.10">
    <property type="entry name" value="Chloramphenicol acetyltransferase-like domain"/>
    <property type="match status" value="1"/>
</dbReference>
<dbReference type="InterPro" id="IPR001707">
    <property type="entry name" value="Cmp_AcTrfase"/>
</dbReference>
<dbReference type="NCBIfam" id="NF000491">
    <property type="entry name" value="chloram_CatA"/>
    <property type="match status" value="1"/>
</dbReference>
<dbReference type="PANTHER" id="PTHR38474:SF2">
    <property type="entry name" value="CHLORAMPHENICOL ACETYLTRANSFERASE"/>
    <property type="match status" value="1"/>
</dbReference>